<evidence type="ECO:0000313" key="1">
    <source>
        <dbReference type="EMBL" id="KAH9312224.1"/>
    </source>
</evidence>
<keyword evidence="2" id="KW-1185">Reference proteome</keyword>
<dbReference type="AlphaFoldDB" id="A0AA38FZS7"/>
<evidence type="ECO:0000313" key="2">
    <source>
        <dbReference type="Proteomes" id="UP000824469"/>
    </source>
</evidence>
<dbReference type="EMBL" id="JAHRHJ020000006">
    <property type="protein sequence ID" value="KAH9312224.1"/>
    <property type="molecule type" value="Genomic_DNA"/>
</dbReference>
<dbReference type="Proteomes" id="UP000824469">
    <property type="component" value="Unassembled WGS sequence"/>
</dbReference>
<organism evidence="1 2">
    <name type="scientific">Taxus chinensis</name>
    <name type="common">Chinese yew</name>
    <name type="synonym">Taxus wallichiana var. chinensis</name>
    <dbReference type="NCBI Taxonomy" id="29808"/>
    <lineage>
        <taxon>Eukaryota</taxon>
        <taxon>Viridiplantae</taxon>
        <taxon>Streptophyta</taxon>
        <taxon>Embryophyta</taxon>
        <taxon>Tracheophyta</taxon>
        <taxon>Spermatophyta</taxon>
        <taxon>Pinopsida</taxon>
        <taxon>Pinidae</taxon>
        <taxon>Conifers II</taxon>
        <taxon>Cupressales</taxon>
        <taxon>Taxaceae</taxon>
        <taxon>Taxus</taxon>
    </lineage>
</organism>
<feature type="non-terminal residue" evidence="1">
    <location>
        <position position="1"/>
    </location>
</feature>
<reference evidence="1 2" key="1">
    <citation type="journal article" date="2021" name="Nat. Plants">
        <title>The Taxus genome provides insights into paclitaxel biosynthesis.</title>
        <authorList>
            <person name="Xiong X."/>
            <person name="Gou J."/>
            <person name="Liao Q."/>
            <person name="Li Y."/>
            <person name="Zhou Q."/>
            <person name="Bi G."/>
            <person name="Li C."/>
            <person name="Du R."/>
            <person name="Wang X."/>
            <person name="Sun T."/>
            <person name="Guo L."/>
            <person name="Liang H."/>
            <person name="Lu P."/>
            <person name="Wu Y."/>
            <person name="Zhang Z."/>
            <person name="Ro D.K."/>
            <person name="Shang Y."/>
            <person name="Huang S."/>
            <person name="Yan J."/>
        </authorList>
    </citation>
    <scope>NUCLEOTIDE SEQUENCE [LARGE SCALE GENOMIC DNA]</scope>
    <source>
        <strain evidence="1">Ta-2019</strain>
    </source>
</reference>
<comment type="caution">
    <text evidence="1">The sequence shown here is derived from an EMBL/GenBank/DDBJ whole genome shotgun (WGS) entry which is preliminary data.</text>
</comment>
<gene>
    <name evidence="1" type="ORF">KI387_027259</name>
</gene>
<proteinExistence type="predicted"/>
<feature type="non-terminal residue" evidence="1">
    <location>
        <position position="67"/>
    </location>
</feature>
<accession>A0AA38FZS7</accession>
<protein>
    <submittedName>
        <fullName evidence="1">Uncharacterized protein</fullName>
    </submittedName>
</protein>
<name>A0AA38FZS7_TAXCH</name>
<sequence>GAHNLDATPSFGAPKGAHNFMSTMHMVRQRRAHSSVVKNFHAPKGARFPLSTETFMCHFKSGWRIDD</sequence>